<dbReference type="Gene3D" id="3.90.550.10">
    <property type="entry name" value="Spore Coat Polysaccharide Biosynthesis Protein SpsA, Chain A"/>
    <property type="match status" value="1"/>
</dbReference>
<dbReference type="PANTHER" id="PTHR22916:SF3">
    <property type="entry name" value="UDP-GLCNAC:BETAGAL BETA-1,3-N-ACETYLGLUCOSAMINYLTRANSFERASE-LIKE PROTEIN 1"/>
    <property type="match status" value="1"/>
</dbReference>
<sequence length="338" mass="39391">MDEFEKALQERFLLQEEYLGDNKPVNESFPLVSVTVTTYQHVNYIRDCLNGILMQKTDFPYEIILGEDGSSDGTQEICKEYAVRYPDKIRLFIRDRRISQFVRKDGTVSRFNGIWNRMSARGKYIAWCEGDDYWTDPLKLQKQVNILESDKNIGFVYSKFQLVNLDNMLIENSSTVSNQLSHSKTGYLLPSLLRNNFPQTLTVMFKKELLANFDKYYSYGYDWPLFIHICGKCKSVFLKDVTGCYRINPNGMMASGTLKDVDNGGFTTLNGAFRAYLCGEYKAASILDKLKINVYMYYRLSKGDIKDSVELENCVKSRLLYQLMRRMTFVWAFYIKKK</sequence>
<name>A0A6N2U7W1_9BACE</name>
<reference evidence="2" key="1">
    <citation type="submission" date="2019-11" db="EMBL/GenBank/DDBJ databases">
        <authorList>
            <person name="Feng L."/>
        </authorList>
    </citation>
    <scope>NUCLEOTIDE SEQUENCE</scope>
    <source>
        <strain evidence="2">BintestinalisLFYP9</strain>
    </source>
</reference>
<dbReference type="RefSeq" id="WP_138293148.1">
    <property type="nucleotide sequence ID" value="NZ_BAABZC010000002.1"/>
</dbReference>
<dbReference type="Pfam" id="PF00535">
    <property type="entry name" value="Glycos_transf_2"/>
    <property type="match status" value="1"/>
</dbReference>
<organism evidence="2">
    <name type="scientific">Bacteroides intestinalis</name>
    <dbReference type="NCBI Taxonomy" id="329854"/>
    <lineage>
        <taxon>Bacteria</taxon>
        <taxon>Pseudomonadati</taxon>
        <taxon>Bacteroidota</taxon>
        <taxon>Bacteroidia</taxon>
        <taxon>Bacteroidales</taxon>
        <taxon>Bacteroidaceae</taxon>
        <taxon>Bacteroides</taxon>
    </lineage>
</organism>
<dbReference type="AlphaFoldDB" id="A0A6N2U7W1"/>
<protein>
    <submittedName>
        <fullName evidence="2">Glycosyltransferase EpsE</fullName>
        <ecNumber evidence="2">2.4.-.-</ecNumber>
    </submittedName>
</protein>
<accession>A0A6N2U7W1</accession>
<dbReference type="InterPro" id="IPR001173">
    <property type="entry name" value="Glyco_trans_2-like"/>
</dbReference>
<dbReference type="PANTHER" id="PTHR22916">
    <property type="entry name" value="GLYCOSYLTRANSFERASE"/>
    <property type="match status" value="1"/>
</dbReference>
<evidence type="ECO:0000259" key="1">
    <source>
        <dbReference type="Pfam" id="PF00535"/>
    </source>
</evidence>
<evidence type="ECO:0000313" key="2">
    <source>
        <dbReference type="EMBL" id="VYT13597.1"/>
    </source>
</evidence>
<proteinExistence type="predicted"/>
<dbReference type="InterPro" id="IPR029044">
    <property type="entry name" value="Nucleotide-diphossugar_trans"/>
</dbReference>
<keyword evidence="2" id="KW-0328">Glycosyltransferase</keyword>
<dbReference type="SUPFAM" id="SSF53448">
    <property type="entry name" value="Nucleotide-diphospho-sugar transferases"/>
    <property type="match status" value="1"/>
</dbReference>
<keyword evidence="2" id="KW-0808">Transferase</keyword>
<dbReference type="EC" id="2.4.-.-" evidence="2"/>
<dbReference type="EMBL" id="CACRSU010000017">
    <property type="protein sequence ID" value="VYT13597.1"/>
    <property type="molecule type" value="Genomic_DNA"/>
</dbReference>
<gene>
    <name evidence="2" type="primary">epsE_3</name>
    <name evidence="2" type="ORF">BILFYP9_01916</name>
</gene>
<dbReference type="GO" id="GO:0016758">
    <property type="term" value="F:hexosyltransferase activity"/>
    <property type="evidence" value="ECO:0007669"/>
    <property type="project" value="UniProtKB-ARBA"/>
</dbReference>
<feature type="domain" description="Glycosyltransferase 2-like" evidence="1">
    <location>
        <begin position="33"/>
        <end position="169"/>
    </location>
</feature>